<evidence type="ECO:0000313" key="3">
    <source>
        <dbReference type="Proteomes" id="UP000587524"/>
    </source>
</evidence>
<sequence length="578" mass="62859">MARIVHIKIESFRGIRLLEWIPSRRVNCLIGPGDSCKTTILDAIELALTPRSYLIADDSDFFDLDVEKAAKITVTLAGLPAEFKADDRYGLHLRGWNEDLQTLEDEPGDGLEDALSIRVTIDSSLEPRWSLFNERIGDAAEDPPALRYKDAKALVPSRLGSYADRHLGWGRQSILTRFEEAQSPAAGILAKIGRDARSAFSKENPDVFKETVAKAKVAATKFAVHMRGEYKAELDIQGLSISSGGISLHDDGLALRNLGTGSSRLVVSALQYDGGDTITIVDELEHGLEPHRIARLVRYLKKERKNPDTQVFLTSHSPVVIREAGAEDIHTVRSKTGTVTVSAVTQAAVDLDQAQRHVRASPDAFLARRIIVGEGRTELGLLRGFDAMWTVAGRDSFAFLGVAAVDGTGNSSATALARHLLKLGYDALVLLDRDDPAPEAAVAAVKAMGGRVVEWPDDCSTEERMFLDLPWPTLQSLVAYAEECVGSEAVLARINNVMAENGLAAIPDLSLPDGLDTAGFRWTLGKAAKGKKNQKKPGWFKEISRGERVAEIVFAALVNIPNQPFAKGVADIRGWVDG</sequence>
<dbReference type="GO" id="GO:0005524">
    <property type="term" value="F:ATP binding"/>
    <property type="evidence" value="ECO:0007669"/>
    <property type="project" value="UniProtKB-KW"/>
</dbReference>
<comment type="caution">
    <text evidence="2">The sequence shown here is derived from an EMBL/GenBank/DDBJ whole genome shotgun (WGS) entry which is preliminary data.</text>
</comment>
<keyword evidence="2" id="KW-0547">Nucleotide-binding</keyword>
<gene>
    <name evidence="2" type="ORF">HNQ97_003251</name>
</gene>
<dbReference type="InterPro" id="IPR051396">
    <property type="entry name" value="Bact_Antivir_Def_Nuclease"/>
</dbReference>
<dbReference type="PANTHER" id="PTHR43581">
    <property type="entry name" value="ATP/GTP PHOSPHATASE"/>
    <property type="match status" value="1"/>
</dbReference>
<dbReference type="PANTHER" id="PTHR43581:SF4">
    <property type="entry name" value="ATP_GTP PHOSPHATASE"/>
    <property type="match status" value="1"/>
</dbReference>
<evidence type="ECO:0000259" key="1">
    <source>
        <dbReference type="Pfam" id="PF13304"/>
    </source>
</evidence>
<reference evidence="2 3" key="1">
    <citation type="submission" date="2020-08" db="EMBL/GenBank/DDBJ databases">
        <title>Genomic Encyclopedia of Type Strains, Phase IV (KMG-IV): sequencing the most valuable type-strain genomes for metagenomic binning, comparative biology and taxonomic classification.</title>
        <authorList>
            <person name="Goeker M."/>
        </authorList>
    </citation>
    <scope>NUCLEOTIDE SEQUENCE [LARGE SCALE GENOMIC DNA]</scope>
    <source>
        <strain evidence="2 3">DSM 17455</strain>
    </source>
</reference>
<dbReference type="InterPro" id="IPR027417">
    <property type="entry name" value="P-loop_NTPase"/>
</dbReference>
<organism evidence="2 3">
    <name type="scientific">Aminobacter ciceronei</name>
    <dbReference type="NCBI Taxonomy" id="150723"/>
    <lineage>
        <taxon>Bacteria</taxon>
        <taxon>Pseudomonadati</taxon>
        <taxon>Pseudomonadota</taxon>
        <taxon>Alphaproteobacteria</taxon>
        <taxon>Hyphomicrobiales</taxon>
        <taxon>Phyllobacteriaceae</taxon>
        <taxon>Aminobacter</taxon>
    </lineage>
</organism>
<accession>A0ABR6C8C8</accession>
<dbReference type="RefSeq" id="WP_182574531.1">
    <property type="nucleotide sequence ID" value="NZ_JACJHY010000015.1"/>
</dbReference>
<dbReference type="InterPro" id="IPR003959">
    <property type="entry name" value="ATPase_AAA_core"/>
</dbReference>
<dbReference type="Proteomes" id="UP000587524">
    <property type="component" value="Unassembled WGS sequence"/>
</dbReference>
<keyword evidence="2" id="KW-0067">ATP-binding</keyword>
<keyword evidence="3" id="KW-1185">Reference proteome</keyword>
<dbReference type="Pfam" id="PF13304">
    <property type="entry name" value="AAA_21"/>
    <property type="match status" value="1"/>
</dbReference>
<protein>
    <submittedName>
        <fullName evidence="2">Energy-coupling factor transporter ATP-binding protein EcfA2</fullName>
    </submittedName>
</protein>
<evidence type="ECO:0000313" key="2">
    <source>
        <dbReference type="EMBL" id="MBA9021245.1"/>
    </source>
</evidence>
<name>A0ABR6C8C8_9HYPH</name>
<feature type="domain" description="ATPase AAA-type core" evidence="1">
    <location>
        <begin position="114"/>
        <end position="321"/>
    </location>
</feature>
<dbReference type="SUPFAM" id="SSF52540">
    <property type="entry name" value="P-loop containing nucleoside triphosphate hydrolases"/>
    <property type="match status" value="1"/>
</dbReference>
<proteinExistence type="predicted"/>
<dbReference type="Gene3D" id="3.40.50.300">
    <property type="entry name" value="P-loop containing nucleotide triphosphate hydrolases"/>
    <property type="match status" value="1"/>
</dbReference>
<dbReference type="EMBL" id="JACJHZ010000015">
    <property type="protein sequence ID" value="MBA9021245.1"/>
    <property type="molecule type" value="Genomic_DNA"/>
</dbReference>